<reference evidence="2 3" key="1">
    <citation type="submission" date="2018-11" db="EMBL/GenBank/DDBJ databases">
        <authorList>
            <consortium name="Pathogen Informatics"/>
        </authorList>
    </citation>
    <scope>NUCLEOTIDE SEQUENCE [LARGE SCALE GENOMIC DNA]</scope>
</reference>
<dbReference type="EMBL" id="UYRU01015462">
    <property type="protein sequence ID" value="VDK51184.1"/>
    <property type="molecule type" value="Genomic_DNA"/>
</dbReference>
<feature type="compositionally biased region" description="Basic residues" evidence="1">
    <location>
        <begin position="39"/>
        <end position="50"/>
    </location>
</feature>
<evidence type="ECO:0000313" key="3">
    <source>
        <dbReference type="Proteomes" id="UP000281553"/>
    </source>
</evidence>
<keyword evidence="3" id="KW-1185">Reference proteome</keyword>
<feature type="region of interest" description="Disordered" evidence="1">
    <location>
        <begin position="11"/>
        <end position="66"/>
    </location>
</feature>
<sequence length="81" mass="9507">MKVMRTRWIARRKTRTTSRRWPLQPVTARAADPPPTKMTRTRIGRPKRTPPVRVLSTRTNPKARIGTSWRRKLCVSTPINF</sequence>
<dbReference type="Proteomes" id="UP000281553">
    <property type="component" value="Unassembled WGS sequence"/>
</dbReference>
<accession>A0A3P6S4W7</accession>
<dbReference type="AlphaFoldDB" id="A0A3P6S4W7"/>
<gene>
    <name evidence="2" type="ORF">DILT_LOCUS1834</name>
</gene>
<name>A0A3P6S4W7_DIBLA</name>
<protein>
    <submittedName>
        <fullName evidence="2">Uncharacterized protein</fullName>
    </submittedName>
</protein>
<evidence type="ECO:0000256" key="1">
    <source>
        <dbReference type="SAM" id="MobiDB-lite"/>
    </source>
</evidence>
<organism evidence="2 3">
    <name type="scientific">Dibothriocephalus latus</name>
    <name type="common">Fish tapeworm</name>
    <name type="synonym">Diphyllobothrium latum</name>
    <dbReference type="NCBI Taxonomy" id="60516"/>
    <lineage>
        <taxon>Eukaryota</taxon>
        <taxon>Metazoa</taxon>
        <taxon>Spiralia</taxon>
        <taxon>Lophotrochozoa</taxon>
        <taxon>Platyhelminthes</taxon>
        <taxon>Cestoda</taxon>
        <taxon>Eucestoda</taxon>
        <taxon>Diphyllobothriidea</taxon>
        <taxon>Diphyllobothriidae</taxon>
        <taxon>Dibothriocephalus</taxon>
    </lineage>
</organism>
<evidence type="ECO:0000313" key="2">
    <source>
        <dbReference type="EMBL" id="VDK51184.1"/>
    </source>
</evidence>
<proteinExistence type="predicted"/>